<dbReference type="Pfam" id="PF01323">
    <property type="entry name" value="DSBA"/>
    <property type="match status" value="1"/>
</dbReference>
<evidence type="ECO:0000313" key="3">
    <source>
        <dbReference type="Proteomes" id="UP001174909"/>
    </source>
</evidence>
<gene>
    <name evidence="2" type="ORF">GBAR_LOCUS5773</name>
</gene>
<evidence type="ECO:0000313" key="2">
    <source>
        <dbReference type="EMBL" id="CAI8008426.1"/>
    </source>
</evidence>
<organism evidence="2 3">
    <name type="scientific">Geodia barretti</name>
    <name type="common">Barrett's horny sponge</name>
    <dbReference type="NCBI Taxonomy" id="519541"/>
    <lineage>
        <taxon>Eukaryota</taxon>
        <taxon>Metazoa</taxon>
        <taxon>Porifera</taxon>
        <taxon>Demospongiae</taxon>
        <taxon>Heteroscleromorpha</taxon>
        <taxon>Tetractinellida</taxon>
        <taxon>Astrophorina</taxon>
        <taxon>Geodiidae</taxon>
        <taxon>Geodia</taxon>
    </lineage>
</organism>
<feature type="domain" description="DSBA-like thioredoxin" evidence="1">
    <location>
        <begin position="47"/>
        <end position="140"/>
    </location>
</feature>
<comment type="caution">
    <text evidence="2">The sequence shown here is derived from an EMBL/GenBank/DDBJ whole genome shotgun (WGS) entry which is preliminary data.</text>
</comment>
<dbReference type="AlphaFoldDB" id="A0AA35W8Y5"/>
<keyword evidence="3" id="KW-1185">Reference proteome</keyword>
<protein>
    <recommendedName>
        <fullName evidence="1">DSBA-like thioredoxin domain-containing protein</fullName>
    </recommendedName>
</protein>
<dbReference type="SUPFAM" id="SSF52833">
    <property type="entry name" value="Thioredoxin-like"/>
    <property type="match status" value="1"/>
</dbReference>
<dbReference type="Proteomes" id="UP001174909">
    <property type="component" value="Unassembled WGS sequence"/>
</dbReference>
<dbReference type="GO" id="GO:0016491">
    <property type="term" value="F:oxidoreductase activity"/>
    <property type="evidence" value="ECO:0007669"/>
    <property type="project" value="InterPro"/>
</dbReference>
<dbReference type="EMBL" id="CASHTH010000843">
    <property type="protein sequence ID" value="CAI8008426.1"/>
    <property type="molecule type" value="Genomic_DNA"/>
</dbReference>
<dbReference type="InterPro" id="IPR001853">
    <property type="entry name" value="DSBA-like_thioredoxin_dom"/>
</dbReference>
<proteinExistence type="predicted"/>
<dbReference type="InterPro" id="IPR036249">
    <property type="entry name" value="Thioredoxin-like_sf"/>
</dbReference>
<accession>A0AA35W8Y5</accession>
<reference evidence="2" key="1">
    <citation type="submission" date="2023-03" db="EMBL/GenBank/DDBJ databases">
        <authorList>
            <person name="Steffen K."/>
            <person name="Cardenas P."/>
        </authorList>
    </citation>
    <scope>NUCLEOTIDE SEQUENCE</scope>
</reference>
<dbReference type="Gene3D" id="3.40.30.10">
    <property type="entry name" value="Glutaredoxin"/>
    <property type="match status" value="1"/>
</dbReference>
<sequence length="187" mass="21057">MWLAKVRELTGSPIEIDWQPFSLSQINNKDGDNVWERPNVVKGDDPVLLAHQAGLAVKRQGKEAFEAYFMALLKARHEDKADLNDRAVIDAAGDAAGIDMARFREDIADPDLLRELADSHTKAVEEYGAFGVPTFVFDNGNFAFLKMFIPPEEQSVEIYDNLMKSMSEFVHVGEFKRPQPPWPHGVI</sequence>
<name>A0AA35W8Y5_GEOBA</name>
<evidence type="ECO:0000259" key="1">
    <source>
        <dbReference type="Pfam" id="PF01323"/>
    </source>
</evidence>